<dbReference type="EMBL" id="JACHDY010000004">
    <property type="protein sequence ID" value="MBB5318404.1"/>
    <property type="molecule type" value="Genomic_DNA"/>
</dbReference>
<accession>A0A7W8MTP0</accession>
<reference evidence="1" key="1">
    <citation type="submission" date="2020-08" db="EMBL/GenBank/DDBJ databases">
        <title>Genomic Encyclopedia of Type Strains, Phase IV (KMG-V): Genome sequencing to study the core and pangenomes of soil and plant-associated prokaryotes.</title>
        <authorList>
            <person name="Whitman W."/>
        </authorList>
    </citation>
    <scope>NUCLEOTIDE SEQUENCE [LARGE SCALE GENOMIC DNA]</scope>
    <source>
        <strain evidence="1">M8UP27</strain>
    </source>
</reference>
<evidence type="ECO:0000313" key="2">
    <source>
        <dbReference type="Proteomes" id="UP000568106"/>
    </source>
</evidence>
<name>A0A7W8MTP0_9BACT</name>
<dbReference type="Proteomes" id="UP000568106">
    <property type="component" value="Unassembled WGS sequence"/>
</dbReference>
<gene>
    <name evidence="1" type="ORF">HDF09_003101</name>
</gene>
<organism evidence="1 2">
    <name type="scientific">Tunturiibacter empetritectus</name>
    <dbReference type="NCBI Taxonomy" id="3069691"/>
    <lineage>
        <taxon>Bacteria</taxon>
        <taxon>Pseudomonadati</taxon>
        <taxon>Acidobacteriota</taxon>
        <taxon>Terriglobia</taxon>
        <taxon>Terriglobales</taxon>
        <taxon>Acidobacteriaceae</taxon>
        <taxon>Tunturiibacter</taxon>
    </lineage>
</organism>
<proteinExistence type="predicted"/>
<evidence type="ECO:0000313" key="1">
    <source>
        <dbReference type="EMBL" id="MBB5318404.1"/>
    </source>
</evidence>
<comment type="caution">
    <text evidence="1">The sequence shown here is derived from an EMBL/GenBank/DDBJ whole genome shotgun (WGS) entry which is preliminary data.</text>
</comment>
<dbReference type="AlphaFoldDB" id="A0A7W8MTP0"/>
<sequence>MLASFVRNTPKLLQANCPLSHISTSLHNQLHLAPGAALRLPSNLSFLWNSKAGRDGLILQNPQQKPWFSPF</sequence>
<protein>
    <submittedName>
        <fullName evidence="1">Uncharacterized protein</fullName>
    </submittedName>
</protein>
<keyword evidence="2" id="KW-1185">Reference proteome</keyword>